<evidence type="ECO:0000313" key="7">
    <source>
        <dbReference type="Proteomes" id="UP000006455"/>
    </source>
</evidence>
<comment type="similarity">
    <text evidence="1">Belongs to the ATP-dependent AMP-binding enzyme family.</text>
</comment>
<name>J4TKH8_9MYCO</name>
<dbReference type="InterPro" id="IPR040097">
    <property type="entry name" value="FAAL/FAAC"/>
</dbReference>
<sequence length="615" mass="65831">MDRGSRQDSPGAAGLLRIEDCLDAAGRVVLPPGVNLISLIDRNIANVGDTVAYRYLDYSRSADGHAEEVTWDRFGVRLQAIGARIQQVAGHGERVAVLAPQGIDYVAGFYAAVKAGTIAVPLFAPELPGHAERLETALRDSEPSVVLTTTPAREAVEKFLARHPRLRRPRVIAVDQIPDSAGESFVPTELGMDDVSHLQYTSGSTRPPVGVEITHRAVGTNLVQMILSIDLLDRNTHGVSWLPLYHDMGLSMIGFPAVYGGHSTLMSPTAFVRRPQRWIHALSDGSRQGNVVTAAPNFAYEWAAQRGLPGRGADVDLRNVVMIIGSEPVSIDAITTFSKAFAPYGLPRTAFKPSYGIAEGTLFVATIAPAAEATAVYFDSERLGAGHAVRVDPDDPNAVAQVSCGQVARSAWAVIVDPARGSELPDGAVGEIWLQGNNVGRGYWGLPDETRRAFGAELRSRLAEGSHADGADPDRSWLRTGDLGVYLDGELYVTGRIADLVTIGGRNHYPQHIEATVADAAEIVRRGYVTAFSVPDGDDPDAARLVVIAERAAGTSRQDPQPAIEAIGAAVAQRHGLTVWDVRLLPAGAIPRTTSGKLARRACRAEYLGRTLGVR</sequence>
<proteinExistence type="inferred from homology"/>
<dbReference type="eggNOG" id="COG0318">
    <property type="taxonomic scope" value="Bacteria"/>
</dbReference>
<keyword evidence="3" id="KW-0276">Fatty acid metabolism</keyword>
<dbReference type="InterPro" id="IPR045851">
    <property type="entry name" value="AMP-bd_C_sf"/>
</dbReference>
<dbReference type="Proteomes" id="UP000006455">
    <property type="component" value="Unassembled WGS sequence"/>
</dbReference>
<comment type="caution">
    <text evidence="6">The sequence shown here is derived from an EMBL/GenBank/DDBJ whole genome shotgun (WGS) entry which is preliminary data.</text>
</comment>
<protein>
    <submittedName>
        <fullName evidence="6">Fatty-acid--CoA ligase</fullName>
    </submittedName>
</protein>
<dbReference type="SUPFAM" id="SSF56801">
    <property type="entry name" value="Acetyl-CoA synthetase-like"/>
    <property type="match status" value="1"/>
</dbReference>
<reference evidence="6 7" key="1">
    <citation type="journal article" date="2011" name="J. Bacteriol.">
        <title>Genome sequence of the Mycobacterium colombiense type strain, CECT 3035.</title>
        <authorList>
            <person name="Gonzalez-Perez M."/>
            <person name="Murcia M.I."/>
            <person name="Landsman D."/>
            <person name="Jordan I.K."/>
            <person name="Marino-Ramirez L."/>
        </authorList>
    </citation>
    <scope>NUCLEOTIDE SEQUENCE [LARGE SCALE GENOMIC DNA]</scope>
    <source>
        <strain evidence="6 7">CECT 3035</strain>
    </source>
</reference>
<feature type="domain" description="AMP-dependent synthetase/ligase" evidence="5">
    <location>
        <begin position="42"/>
        <end position="444"/>
    </location>
</feature>
<dbReference type="OrthoDB" id="3671040at2"/>
<evidence type="ECO:0000256" key="1">
    <source>
        <dbReference type="ARBA" id="ARBA00006432"/>
    </source>
</evidence>
<gene>
    <name evidence="6" type="ORF">MCOL_V208890</name>
</gene>
<dbReference type="InterPro" id="IPR000873">
    <property type="entry name" value="AMP-dep_synth/lig_dom"/>
</dbReference>
<dbReference type="GO" id="GO:0005886">
    <property type="term" value="C:plasma membrane"/>
    <property type="evidence" value="ECO:0007669"/>
    <property type="project" value="TreeGrafter"/>
</dbReference>
<dbReference type="AlphaFoldDB" id="J4TKH8"/>
<dbReference type="InterPro" id="IPR042099">
    <property type="entry name" value="ANL_N_sf"/>
</dbReference>
<dbReference type="Gene3D" id="3.40.50.12780">
    <property type="entry name" value="N-terminal domain of ligase-like"/>
    <property type="match status" value="1"/>
</dbReference>
<dbReference type="FunFam" id="3.40.50.12780:FF:000013">
    <property type="entry name" value="Long-chain-fatty-acid--AMP ligase FadD32"/>
    <property type="match status" value="1"/>
</dbReference>
<evidence type="ECO:0000256" key="3">
    <source>
        <dbReference type="ARBA" id="ARBA00022832"/>
    </source>
</evidence>
<dbReference type="PANTHER" id="PTHR22754">
    <property type="entry name" value="DISCO-INTERACTING PROTEIN 2 DIP2 -RELATED"/>
    <property type="match status" value="1"/>
</dbReference>
<evidence type="ECO:0000313" key="6">
    <source>
        <dbReference type="EMBL" id="EJO90293.1"/>
    </source>
</evidence>
<dbReference type="PANTHER" id="PTHR22754:SF32">
    <property type="entry name" value="DISCO-INTERACTING PROTEIN 2"/>
    <property type="match status" value="1"/>
</dbReference>
<dbReference type="GeneID" id="31527162"/>
<dbReference type="GO" id="GO:0016874">
    <property type="term" value="F:ligase activity"/>
    <property type="evidence" value="ECO:0007669"/>
    <property type="project" value="UniProtKB-KW"/>
</dbReference>
<dbReference type="RefSeq" id="WP_007771214.1">
    <property type="nucleotide sequence ID" value="NZ_AFVW02000002.1"/>
</dbReference>
<keyword evidence="4" id="KW-0443">Lipid metabolism</keyword>
<evidence type="ECO:0000256" key="2">
    <source>
        <dbReference type="ARBA" id="ARBA00022598"/>
    </source>
</evidence>
<dbReference type="NCBIfam" id="NF009124">
    <property type="entry name" value="PRK12476.1"/>
    <property type="match status" value="1"/>
</dbReference>
<organism evidence="6 7">
    <name type="scientific">Mycobacterium colombiense CECT 3035</name>
    <dbReference type="NCBI Taxonomy" id="1041522"/>
    <lineage>
        <taxon>Bacteria</taxon>
        <taxon>Bacillati</taxon>
        <taxon>Actinomycetota</taxon>
        <taxon>Actinomycetes</taxon>
        <taxon>Mycobacteriales</taxon>
        <taxon>Mycobacteriaceae</taxon>
        <taxon>Mycobacterium</taxon>
        <taxon>Mycobacterium avium complex (MAC)</taxon>
    </lineage>
</organism>
<dbReference type="CDD" id="cd05931">
    <property type="entry name" value="FAAL"/>
    <property type="match status" value="1"/>
</dbReference>
<dbReference type="GO" id="GO:0071766">
    <property type="term" value="P:Actinobacterium-type cell wall biogenesis"/>
    <property type="evidence" value="ECO:0007669"/>
    <property type="project" value="UniProtKB-ARBA"/>
</dbReference>
<evidence type="ECO:0000256" key="4">
    <source>
        <dbReference type="ARBA" id="ARBA00023098"/>
    </source>
</evidence>
<dbReference type="Pfam" id="PF00501">
    <property type="entry name" value="AMP-binding"/>
    <property type="match status" value="1"/>
</dbReference>
<dbReference type="EMBL" id="AFVW02000002">
    <property type="protein sequence ID" value="EJO90293.1"/>
    <property type="molecule type" value="Genomic_DNA"/>
</dbReference>
<dbReference type="STRING" id="1041522.GCA_002105755_01288"/>
<dbReference type="GO" id="GO:0006633">
    <property type="term" value="P:fatty acid biosynthetic process"/>
    <property type="evidence" value="ECO:0007669"/>
    <property type="project" value="TreeGrafter"/>
</dbReference>
<dbReference type="GO" id="GO:0070566">
    <property type="term" value="F:adenylyltransferase activity"/>
    <property type="evidence" value="ECO:0007669"/>
    <property type="project" value="TreeGrafter"/>
</dbReference>
<evidence type="ECO:0000259" key="5">
    <source>
        <dbReference type="Pfam" id="PF00501"/>
    </source>
</evidence>
<dbReference type="Gene3D" id="3.30.300.30">
    <property type="match status" value="1"/>
</dbReference>
<keyword evidence="2 6" id="KW-0436">Ligase</keyword>
<accession>J4TKH8</accession>